<evidence type="ECO:0000313" key="2">
    <source>
        <dbReference type="EMBL" id="GBH21900.1"/>
    </source>
</evidence>
<dbReference type="EMBL" id="BDQA01000432">
    <property type="protein sequence ID" value="GBH21900.1"/>
    <property type="molecule type" value="Genomic_RNA"/>
</dbReference>
<protein>
    <submittedName>
        <fullName evidence="2">Uncharacterized protein</fullName>
    </submittedName>
</protein>
<feature type="region of interest" description="Disordered" evidence="1">
    <location>
        <begin position="241"/>
        <end position="293"/>
    </location>
</feature>
<proteinExistence type="predicted"/>
<reference evidence="2" key="1">
    <citation type="submission" date="2017-04" db="EMBL/GenBank/DDBJ databases">
        <title>Unveiling RNA virosphere associated with marine microorganisms.</title>
        <authorList>
            <person name="Urayama S."/>
            <person name="Takaki Y."/>
            <person name="Nishi S."/>
            <person name="Yoshida Y."/>
            <person name="Deguchi S."/>
            <person name="Takai K."/>
            <person name="Nunoura T."/>
        </authorList>
    </citation>
    <scope>NUCLEOTIDE SEQUENCE</scope>
</reference>
<feature type="region of interest" description="Disordered" evidence="1">
    <location>
        <begin position="1"/>
        <end position="35"/>
    </location>
</feature>
<name>A0A2V0RLW4_9ZZZZ</name>
<organism evidence="2">
    <name type="scientific">viral metagenome</name>
    <dbReference type="NCBI Taxonomy" id="1070528"/>
    <lineage>
        <taxon>unclassified sequences</taxon>
        <taxon>metagenomes</taxon>
        <taxon>organismal metagenomes</taxon>
    </lineage>
</organism>
<dbReference type="AlphaFoldDB" id="A0A2V0RLW4"/>
<accession>A0A2V0RLW4</accession>
<feature type="compositionally biased region" description="Acidic residues" evidence="1">
    <location>
        <begin position="262"/>
        <end position="278"/>
    </location>
</feature>
<comment type="caution">
    <text evidence="2">The sequence shown here is derived from an EMBL/GenBank/DDBJ whole genome shotgun (WGS) entry which is preliminary data.</text>
</comment>
<evidence type="ECO:0000256" key="1">
    <source>
        <dbReference type="SAM" id="MobiDB-lite"/>
    </source>
</evidence>
<sequence length="1042" mass="114738">MSSDRVIVVKREGESREDALARAAREHRDSPDQQLWYVEVEGDEPVDSGKIVADYTAVAEAPSGVAPDGSAAVVEVVEAAPATDDGAGTARSGAVGKASGLRGVTKLPGEWRREEIVGLKPLSFVQIHQPRSLEGEVTSTFVVPEDGMLELGSLQVTGQQKVTVDEIVKRSRQDVLGDVELARFVNGLIVAANPVKLPEPNADRAETWNLREWSVLPQELPLGMSRLGRTMAAIRDEDIPYTGDEMPRLRGDPIVANASDANDSDDGSDDDDSDDGDGGADLPTCLSGFNPKPMFTTRQSTADRIAAHGRAWDHTWVGGEDVAAYNRDRFRVIAPQPYQRDRTLEDGVREIYRMPRMFEGDGLLDLGKFTHIQEVLAYSKSFGPSFGVSLYAGYPLPKSVSTKWRQVHAAFAATSAAPAAEGLTNLVQALLCMQDCALTTPPVLNPDAVMTLRACLLAVFSPMSMYTDGGANVANTIAAGFGATRDDQIAHMARNGQRTLLARLFRRRGKEVADLLVRLFDESERFTQYRLQDTGTNNFRREPLTFWKIPQAAENLLFLNGLDESVTGIDMGIATAMARPFQDLWSGHVAPLIASLIEGVNGKVPSEWFEQSFSESLGMSMLYAVGKARMHGAFPVLPMKRNAYKETAPRELVTMSWDFGLSLILFGINEVVVDGRVTNALRPMVPVSYQVYADSVGVGPLAVQYMITILVWVFVNFGFDEKERVLRKRSTLMALARTLHGHIFVNASSDAMDEIALSVYNEMLRIVSPYLGANMAPNARQAASMRLQNEMGKRYTLLDLSLWLGEDEKKSYYVFTDEIMYRLPMLMTPVPIRYGLANRMQQAELYLPRPIETDGERSRVLDVSVNQAIEWNAGDVSQLVGMAADPFHARPVATTAAVSLSRRTFWSVERAPEGLGRGGSRITGQDISIKMSNSRGYELTDGKEVLYYQPTDEIITGASVLASADVFPFLYATTNPDQRALFIVMPQNGDVDGDGEVNTGLYEYEGEQQDYQLVTLNMQEVRVKPVETYEPLPVDSWSLVSV</sequence>
<feature type="compositionally biased region" description="Basic and acidic residues" evidence="1">
    <location>
        <begin position="7"/>
        <end position="31"/>
    </location>
</feature>